<feature type="domain" description="ABM" evidence="1">
    <location>
        <begin position="27"/>
        <end position="98"/>
    </location>
</feature>
<dbReference type="OrthoDB" id="4268580at2759"/>
<dbReference type="AlphaFoldDB" id="A0A8H6PLD0"/>
<accession>A0A8H6PLD0</accession>
<gene>
    <name evidence="2" type="ORF">CNMCM5623_009666</name>
</gene>
<proteinExistence type="predicted"/>
<evidence type="ECO:0000313" key="3">
    <source>
        <dbReference type="Proteomes" id="UP000654922"/>
    </source>
</evidence>
<dbReference type="Gene3D" id="3.30.70.100">
    <property type="match status" value="1"/>
</dbReference>
<organism evidence="2 3">
    <name type="scientific">Aspergillus felis</name>
    <dbReference type="NCBI Taxonomy" id="1287682"/>
    <lineage>
        <taxon>Eukaryota</taxon>
        <taxon>Fungi</taxon>
        <taxon>Dikarya</taxon>
        <taxon>Ascomycota</taxon>
        <taxon>Pezizomycotina</taxon>
        <taxon>Eurotiomycetes</taxon>
        <taxon>Eurotiomycetidae</taxon>
        <taxon>Eurotiales</taxon>
        <taxon>Aspergillaceae</taxon>
        <taxon>Aspergillus</taxon>
        <taxon>Aspergillus subgen. Fumigati</taxon>
    </lineage>
</organism>
<name>A0A8H6PLD0_9EURO</name>
<dbReference type="EMBL" id="JACBAE010001398">
    <property type="protein sequence ID" value="KAF7156273.1"/>
    <property type="molecule type" value="Genomic_DNA"/>
</dbReference>
<dbReference type="Proteomes" id="UP000654922">
    <property type="component" value="Unassembled WGS sequence"/>
</dbReference>
<dbReference type="SUPFAM" id="SSF54909">
    <property type="entry name" value="Dimeric alpha+beta barrel"/>
    <property type="match status" value="1"/>
</dbReference>
<evidence type="ECO:0000313" key="2">
    <source>
        <dbReference type="EMBL" id="KAF7156273.1"/>
    </source>
</evidence>
<dbReference type="InterPro" id="IPR007138">
    <property type="entry name" value="ABM_dom"/>
</dbReference>
<dbReference type="InterPro" id="IPR011008">
    <property type="entry name" value="Dimeric_a/b-barrel"/>
</dbReference>
<dbReference type="Pfam" id="PF03992">
    <property type="entry name" value="ABM"/>
    <property type="match status" value="1"/>
</dbReference>
<evidence type="ECO:0000259" key="1">
    <source>
        <dbReference type="Pfam" id="PF03992"/>
    </source>
</evidence>
<reference evidence="2" key="1">
    <citation type="submission" date="2020-06" db="EMBL/GenBank/DDBJ databases">
        <title>Draft genome sequences of strains closely related to Aspergillus parafelis and Aspergillus hiratsukae.</title>
        <authorList>
            <person name="Dos Santos R.A.C."/>
            <person name="Rivero-Menendez O."/>
            <person name="Steenwyk J.L."/>
            <person name="Mead M.E."/>
            <person name="Goldman G.H."/>
            <person name="Alastruey-Izquierdo A."/>
            <person name="Rokas A."/>
        </authorList>
    </citation>
    <scope>NUCLEOTIDE SEQUENCE</scope>
    <source>
        <strain evidence="2">CNM-CM5623</strain>
    </source>
</reference>
<protein>
    <recommendedName>
        <fullName evidence="1">ABM domain-containing protein</fullName>
    </recommendedName>
</protein>
<sequence length="125" mass="14173">MSENLQFFTDLDPENPFTKQVQQTRGPVTLVNTFIVPQGRMDEFLRVWKDDAAFMKAQPGFLSAQLYRGVESNVIINVANWETSANLANAVLSSYFQENLKRYPEGLKICPQLLEKMAIPNLCTA</sequence>
<comment type="caution">
    <text evidence="2">The sequence shown here is derived from an EMBL/GenBank/DDBJ whole genome shotgun (WGS) entry which is preliminary data.</text>
</comment>